<evidence type="ECO:0000259" key="6">
    <source>
        <dbReference type="SMART" id="SM00363"/>
    </source>
</evidence>
<dbReference type="Gene3D" id="3.30.70.580">
    <property type="entry name" value="Pseudouridine synthase I, catalytic domain, N-terminal subdomain"/>
    <property type="match status" value="1"/>
</dbReference>
<dbReference type="PANTHER" id="PTHR47683:SF2">
    <property type="entry name" value="RNA-BINDING S4 DOMAIN-CONTAINING PROTEIN"/>
    <property type="match status" value="1"/>
</dbReference>
<sequence length="425" mass="46032">MPRPSSKKSKSPRRSSPSEASSEKGAEIRLQKLLASAGFGSRRQCEELIIEGRVEVNGKIVDQLGSTVDPKEAKVFVDGTPLRSQKLVYYAVNKPVGVVTTNSDPQGRPRVIDMVPPTERVFPVGRLDRSSEGLILLTNDGELAQKLAHPKYQIKKVYRVVVAGKVDVKAMKQMEKGIYIAEGFVRVEGAKVIKAKGKATELEVTLREGKNREIRRIFARLGHKVQQLRRIAVGPLRLGEVPIGAYRVLGRDEVKKLRAAAEESIKLGAKEGGRSLSKAAIARNKTEKYRADSAKGTASKSSGGKTFGPKPVGSRRSGESRSGGAKARGVKPRGVRIDRSPSYEPPPKTGVIIGGEESETKPAKRKKTSTKRAKSAKRTTARGGIKRSGSRPTGSSRATKKPARGAGKPGGLASRNRNMKKKRRP</sequence>
<dbReference type="PROSITE" id="PS01149">
    <property type="entry name" value="PSI_RSU"/>
    <property type="match status" value="1"/>
</dbReference>
<evidence type="ECO:0000256" key="2">
    <source>
        <dbReference type="ARBA" id="ARBA00023235"/>
    </source>
</evidence>
<dbReference type="CDD" id="cd02870">
    <property type="entry name" value="PseudoU_synth_RsuA_like"/>
    <property type="match status" value="1"/>
</dbReference>
<organism evidence="7 8">
    <name type="scientific">Novipirellula caenicola</name>
    <dbReference type="NCBI Taxonomy" id="1536901"/>
    <lineage>
        <taxon>Bacteria</taxon>
        <taxon>Pseudomonadati</taxon>
        <taxon>Planctomycetota</taxon>
        <taxon>Planctomycetia</taxon>
        <taxon>Pirellulales</taxon>
        <taxon>Pirellulaceae</taxon>
        <taxon>Novipirellula</taxon>
    </lineage>
</organism>
<dbReference type="Gene3D" id="3.10.290.10">
    <property type="entry name" value="RNA-binding S4 domain"/>
    <property type="match status" value="1"/>
</dbReference>
<dbReference type="Pfam" id="PF01479">
    <property type="entry name" value="S4"/>
    <property type="match status" value="1"/>
</dbReference>
<dbReference type="SMART" id="SM00363">
    <property type="entry name" value="S4"/>
    <property type="match status" value="1"/>
</dbReference>
<evidence type="ECO:0000256" key="1">
    <source>
        <dbReference type="ARBA" id="ARBA00008348"/>
    </source>
</evidence>
<comment type="caution">
    <text evidence="7">The sequence shown here is derived from an EMBL/GenBank/DDBJ whole genome shotgun (WGS) entry which is preliminary data.</text>
</comment>
<dbReference type="InterPro" id="IPR042092">
    <property type="entry name" value="PsdUridine_s_RsuA/RluB/E/F_cat"/>
</dbReference>
<dbReference type="InterPro" id="IPR002942">
    <property type="entry name" value="S4_RNA-bd"/>
</dbReference>
<accession>A0ABP9W162</accession>
<gene>
    <name evidence="7" type="ORF">Rcae01_05377</name>
</gene>
<keyword evidence="2 4" id="KW-0413">Isomerase</keyword>
<feature type="region of interest" description="Disordered" evidence="5">
    <location>
        <begin position="1"/>
        <end position="26"/>
    </location>
</feature>
<dbReference type="CDD" id="cd00165">
    <property type="entry name" value="S4"/>
    <property type="match status" value="1"/>
</dbReference>
<keyword evidence="8" id="KW-1185">Reference proteome</keyword>
<dbReference type="EMBL" id="BAABRO010000017">
    <property type="protein sequence ID" value="GAA5509872.1"/>
    <property type="molecule type" value="Genomic_DNA"/>
</dbReference>
<evidence type="ECO:0000256" key="3">
    <source>
        <dbReference type="PROSITE-ProRule" id="PRU00182"/>
    </source>
</evidence>
<dbReference type="Gene3D" id="3.30.70.1560">
    <property type="entry name" value="Alpha-L RNA-binding motif"/>
    <property type="match status" value="1"/>
</dbReference>
<dbReference type="PROSITE" id="PS50889">
    <property type="entry name" value="S4"/>
    <property type="match status" value="1"/>
</dbReference>
<dbReference type="NCBIfam" id="TIGR00093">
    <property type="entry name" value="pseudouridine synthase"/>
    <property type="match status" value="1"/>
</dbReference>
<feature type="compositionally biased region" description="Basic residues" evidence="5">
    <location>
        <begin position="363"/>
        <end position="389"/>
    </location>
</feature>
<evidence type="ECO:0000256" key="4">
    <source>
        <dbReference type="RuleBase" id="RU003887"/>
    </source>
</evidence>
<feature type="domain" description="RNA-binding S4" evidence="6">
    <location>
        <begin position="28"/>
        <end position="86"/>
    </location>
</feature>
<dbReference type="InterPro" id="IPR036986">
    <property type="entry name" value="S4_RNA-bd_sf"/>
</dbReference>
<dbReference type="InterPro" id="IPR018496">
    <property type="entry name" value="PsdUridine_synth_RsuA/RluB_CS"/>
</dbReference>
<dbReference type="Proteomes" id="UP001416858">
    <property type="component" value="Unassembled WGS sequence"/>
</dbReference>
<dbReference type="InterPro" id="IPR000748">
    <property type="entry name" value="PsdUridine_synth_RsuA/RluB/E/F"/>
</dbReference>
<protein>
    <recommendedName>
        <fullName evidence="4">Pseudouridine synthase</fullName>
        <ecNumber evidence="4">5.4.99.-</ecNumber>
    </recommendedName>
</protein>
<evidence type="ECO:0000313" key="8">
    <source>
        <dbReference type="Proteomes" id="UP001416858"/>
    </source>
</evidence>
<name>A0ABP9W162_9BACT</name>
<dbReference type="PANTHER" id="PTHR47683">
    <property type="entry name" value="PSEUDOURIDINE SYNTHASE FAMILY PROTEIN-RELATED"/>
    <property type="match status" value="1"/>
</dbReference>
<dbReference type="Pfam" id="PF00849">
    <property type="entry name" value="PseudoU_synth_2"/>
    <property type="match status" value="1"/>
</dbReference>
<feature type="compositionally biased region" description="Low complexity" evidence="5">
    <location>
        <begin position="294"/>
        <end position="304"/>
    </location>
</feature>
<evidence type="ECO:0000256" key="5">
    <source>
        <dbReference type="SAM" id="MobiDB-lite"/>
    </source>
</evidence>
<dbReference type="InterPro" id="IPR006145">
    <property type="entry name" value="PsdUridine_synth_RsuA/RluA"/>
</dbReference>
<dbReference type="SUPFAM" id="SSF55174">
    <property type="entry name" value="Alpha-L RNA-binding motif"/>
    <property type="match status" value="1"/>
</dbReference>
<dbReference type="RefSeq" id="WP_345687313.1">
    <property type="nucleotide sequence ID" value="NZ_BAABRO010000017.1"/>
</dbReference>
<proteinExistence type="inferred from homology"/>
<feature type="compositionally biased region" description="Basic residues" evidence="5">
    <location>
        <begin position="1"/>
        <end position="13"/>
    </location>
</feature>
<dbReference type="InterPro" id="IPR020094">
    <property type="entry name" value="TruA/RsuA/RluB/E/F_N"/>
</dbReference>
<comment type="similarity">
    <text evidence="1 4">Belongs to the pseudouridine synthase RsuA family.</text>
</comment>
<feature type="region of interest" description="Disordered" evidence="5">
    <location>
        <begin position="285"/>
        <end position="425"/>
    </location>
</feature>
<evidence type="ECO:0000313" key="7">
    <source>
        <dbReference type="EMBL" id="GAA5509872.1"/>
    </source>
</evidence>
<dbReference type="EC" id="5.4.99.-" evidence="4"/>
<keyword evidence="3" id="KW-0694">RNA-binding</keyword>
<dbReference type="SUPFAM" id="SSF55120">
    <property type="entry name" value="Pseudouridine synthase"/>
    <property type="match status" value="1"/>
</dbReference>
<reference evidence="7 8" key="1">
    <citation type="submission" date="2024-02" db="EMBL/GenBank/DDBJ databases">
        <title>Rhodopirellula caenicola NBRC 110016.</title>
        <authorList>
            <person name="Ichikawa N."/>
            <person name="Katano-Makiyama Y."/>
            <person name="Hidaka K."/>
        </authorList>
    </citation>
    <scope>NUCLEOTIDE SEQUENCE [LARGE SCALE GENOMIC DNA]</scope>
    <source>
        <strain evidence="7 8">NBRC 110016</strain>
    </source>
</reference>
<dbReference type="InterPro" id="IPR020103">
    <property type="entry name" value="PsdUridine_synth_cat_dom_sf"/>
</dbReference>
<dbReference type="InterPro" id="IPR050343">
    <property type="entry name" value="RsuA_PseudoU_synthase"/>
</dbReference>